<organism evidence="1 2">
    <name type="scientific">Erwinia phage vB_EamM_Joad</name>
    <dbReference type="NCBI Taxonomy" id="2026081"/>
    <lineage>
        <taxon>Viruses</taxon>
        <taxon>Duplodnaviria</taxon>
        <taxon>Heunggongvirae</taxon>
        <taxon>Uroviricota</taxon>
        <taxon>Caudoviricetes</taxon>
        <taxon>Chimalliviridae</taxon>
        <taxon>Risingsunvirus</taxon>
        <taxon>Risingsunvirus risingsun</taxon>
    </lineage>
</organism>
<sequence length="554" mass="61791">MSINRRQLFLDRFLAYNRSRYKDNPDALKRLDRLTFEDMVFDGIAIDTSKAGELRRRVANFHADAQMMEGVDQRWTCTSLLHRKVIPTENYINSTPFASLEDFKKVNLQGVYQYLDDGVPVLGVVLATDSSKTEDVTPELITLLNTVSRYQLLTTELSIEAADRDHFPMHFTYMGDTIVGRITVIRQAADRPAVGNEILGYYGEFPSDYLISSGVLAEMLGLAGDKLITGAETVPWLKFAYFGKLLHVSKRPISKNMTWTALNDMGLVDGSRIIQLGNKRYRVRLLHGAANDFGNEWNDLIYRVHYQDPTNTFWERFTDEEMGLGWDAVTNKWYRDGSIAFTQDAVDATTVVTRGGGQDGASLTVTGTVAKTTTSKYYGWRPVLEYIGTSGIDTPYIADISSPLSLDFSSEINTDFTGVLRPFGFDVEMVPDAKIVPSAVNNVTLFAVKLDSASLVGSAEAPVVTKIENNSVKFPRDVRLDKMVPLTCDIYSLEEPDDTVRLATVDMGDITPRQIRPTIPLAAQDLGDIATKQVNPDADGKYNGLFTHNGTLHY</sequence>
<dbReference type="Proteomes" id="UP000222624">
    <property type="component" value="Genome"/>
</dbReference>
<protein>
    <submittedName>
        <fullName evidence="1">Putative virion structural protein</fullName>
    </submittedName>
</protein>
<accession>A0A223LIA2</accession>
<dbReference type="EMBL" id="MF459647">
    <property type="protein sequence ID" value="ASU03712.1"/>
    <property type="molecule type" value="Genomic_DNA"/>
</dbReference>
<reference evidence="2" key="1">
    <citation type="submission" date="2017-07" db="EMBL/GenBank/DDBJ databases">
        <authorList>
            <person name="Bickmore M.X."/>
            <person name="Vaden K."/>
            <person name="Brady T.S."/>
            <person name="Tateoka O.B."/>
            <person name="Carter J.L."/>
            <person name="Pape J.A."/>
            <person name="Robinson D.M."/>
            <person name="Russell K.A."/>
            <person name="Staley L.A."/>
            <person name="Stettler J.M."/>
            <person name="Townsend M.H."/>
            <person name="Wienclaw T."/>
            <person name="Williamson T.L."/>
            <person name="Kruger J.L."/>
            <person name="Berg J.A."/>
            <person name="Sharma R."/>
            <person name="Payne A.M."/>
            <person name="Fajardo C.P."/>
            <person name="Breakwell D.P."/>
            <person name="Hope S."/>
            <person name="Grose J.H."/>
        </authorList>
    </citation>
    <scope>NUCLEOTIDE SEQUENCE [LARGE SCALE GENOMIC DNA]</scope>
</reference>
<evidence type="ECO:0000313" key="2">
    <source>
        <dbReference type="Proteomes" id="UP000222624"/>
    </source>
</evidence>
<proteinExistence type="predicted"/>
<gene>
    <name evidence="1" type="ORF">JOAD_203</name>
</gene>
<evidence type="ECO:0000313" key="1">
    <source>
        <dbReference type="EMBL" id="ASU03712.1"/>
    </source>
</evidence>
<name>A0A223LIA2_9CAUD</name>